<keyword evidence="3" id="KW-1185">Reference proteome</keyword>
<reference evidence="2" key="2">
    <citation type="submission" date="2020-05" db="UniProtKB">
        <authorList>
            <consortium name="EnsemblMetazoa"/>
        </authorList>
    </citation>
    <scope>IDENTIFICATION</scope>
    <source>
        <strain evidence="2">ACHKN1017</strain>
    </source>
</reference>
<keyword evidence="1" id="KW-0472">Membrane</keyword>
<proteinExistence type="predicted"/>
<reference evidence="3" key="1">
    <citation type="submission" date="2013-03" db="EMBL/GenBank/DDBJ databases">
        <title>The Genome Sequence of Anopheles christyi ACHKN1017.</title>
        <authorList>
            <consortium name="The Broad Institute Genomics Platform"/>
            <person name="Neafsey D.E."/>
            <person name="Besansky N."/>
            <person name="Walker B."/>
            <person name="Young S.K."/>
            <person name="Zeng Q."/>
            <person name="Gargeya S."/>
            <person name="Fitzgerald M."/>
            <person name="Haas B."/>
            <person name="Abouelleil A."/>
            <person name="Allen A.W."/>
            <person name="Alvarado L."/>
            <person name="Arachchi H.M."/>
            <person name="Berlin A.M."/>
            <person name="Chapman S.B."/>
            <person name="Gainer-Dewar J."/>
            <person name="Goldberg J."/>
            <person name="Griggs A."/>
            <person name="Gujja S."/>
            <person name="Hansen M."/>
            <person name="Howarth C."/>
            <person name="Imamovic A."/>
            <person name="Ireland A."/>
            <person name="Larimer J."/>
            <person name="McCowan C."/>
            <person name="Murphy C."/>
            <person name="Pearson M."/>
            <person name="Poon T.W."/>
            <person name="Priest M."/>
            <person name="Roberts A."/>
            <person name="Saif S."/>
            <person name="Shea T."/>
            <person name="Sisk P."/>
            <person name="Sykes S."/>
            <person name="Wortman J."/>
            <person name="Nusbaum C."/>
            <person name="Birren B."/>
        </authorList>
    </citation>
    <scope>NUCLEOTIDE SEQUENCE [LARGE SCALE GENOMIC DNA]</scope>
    <source>
        <strain evidence="3">ACHKN1017</strain>
    </source>
</reference>
<keyword evidence="1" id="KW-1133">Transmembrane helix</keyword>
<evidence type="ECO:0000256" key="1">
    <source>
        <dbReference type="SAM" id="Phobius"/>
    </source>
</evidence>
<protein>
    <submittedName>
        <fullName evidence="2">Uncharacterized protein</fullName>
    </submittedName>
</protein>
<feature type="transmembrane region" description="Helical" evidence="1">
    <location>
        <begin position="106"/>
        <end position="130"/>
    </location>
</feature>
<organism evidence="2 3">
    <name type="scientific">Anopheles christyi</name>
    <dbReference type="NCBI Taxonomy" id="43041"/>
    <lineage>
        <taxon>Eukaryota</taxon>
        <taxon>Metazoa</taxon>
        <taxon>Ecdysozoa</taxon>
        <taxon>Arthropoda</taxon>
        <taxon>Hexapoda</taxon>
        <taxon>Insecta</taxon>
        <taxon>Pterygota</taxon>
        <taxon>Neoptera</taxon>
        <taxon>Endopterygota</taxon>
        <taxon>Diptera</taxon>
        <taxon>Nematocera</taxon>
        <taxon>Culicoidea</taxon>
        <taxon>Culicidae</taxon>
        <taxon>Anophelinae</taxon>
        <taxon>Anopheles</taxon>
    </lineage>
</organism>
<keyword evidence="1" id="KW-0812">Transmembrane</keyword>
<dbReference type="VEuPathDB" id="VectorBase:ACHR014066"/>
<evidence type="ECO:0000313" key="2">
    <source>
        <dbReference type="EnsemblMetazoa" id="ACHR014066-PA"/>
    </source>
</evidence>
<evidence type="ECO:0000313" key="3">
    <source>
        <dbReference type="Proteomes" id="UP000075881"/>
    </source>
</evidence>
<dbReference type="EnsemblMetazoa" id="ACHR014066-RA">
    <property type="protein sequence ID" value="ACHR014066-PA"/>
    <property type="gene ID" value="ACHR014066"/>
</dbReference>
<feature type="transmembrane region" description="Helical" evidence="1">
    <location>
        <begin position="65"/>
        <end position="85"/>
    </location>
</feature>
<dbReference type="EnsemblMetazoa" id="ACHR014066-RB">
    <property type="protein sequence ID" value="ACHR014066-PB"/>
    <property type="gene ID" value="ACHR014066"/>
</dbReference>
<accession>A0A182KHV9</accession>
<name>A0A182KHV9_9DIPT</name>
<dbReference type="Proteomes" id="UP000075881">
    <property type="component" value="Unassembled WGS sequence"/>
</dbReference>
<sequence>MLSLEVVVLAAQLCQLLLETLVRVEHAQFFLFARLHRVLQRAVLMIEQFLLVKQPRMVTGTLAKLFLQPATLFIFLLGAFLRFTQRGVKLFQLFSRPTAAFLEQTVLLRQLGVLTLHLLQLGLVIFHLRLQLTERVLFQLNPCLAVLSLQPLNLLLERLFLLLQPGMCLLDVLQLLL</sequence>
<dbReference type="AlphaFoldDB" id="A0A182KHV9"/>